<reference evidence="15 16" key="1">
    <citation type="submission" date="2021-08" db="EMBL/GenBank/DDBJ databases">
        <title>Complete genome sequence of Leptospira kobayashii strain E30.</title>
        <authorList>
            <person name="Nakao R."/>
            <person name="Nakamura S."/>
            <person name="Masuzawa T."/>
            <person name="Koizumi N."/>
        </authorList>
    </citation>
    <scope>NUCLEOTIDE SEQUENCE [LARGE SCALE GENOMIC DNA]</scope>
    <source>
        <strain evidence="15 16">E30</strain>
    </source>
</reference>
<dbReference type="InterPro" id="IPR011766">
    <property type="entry name" value="TPP_enzyme_TPP-bd"/>
</dbReference>
<name>A0ABM7ULJ2_9LEPT</name>
<dbReference type="SUPFAM" id="SSF52518">
    <property type="entry name" value="Thiamin diphosphate-binding fold (THDP-binding)"/>
    <property type="match status" value="2"/>
</dbReference>
<comment type="similarity">
    <text evidence="3 11">Belongs to the TPP enzyme family.</text>
</comment>
<dbReference type="Proteomes" id="UP000245263">
    <property type="component" value="Chromosome 1"/>
</dbReference>
<feature type="domain" description="Thiamine pyrophosphate enzyme TPP-binding" evidence="13">
    <location>
        <begin position="385"/>
        <end position="515"/>
    </location>
</feature>
<dbReference type="CDD" id="cd02015">
    <property type="entry name" value="TPP_AHAS"/>
    <property type="match status" value="1"/>
</dbReference>
<dbReference type="Gene3D" id="3.40.50.970">
    <property type="match status" value="2"/>
</dbReference>
<dbReference type="InterPro" id="IPR045229">
    <property type="entry name" value="TPP_enz"/>
</dbReference>
<dbReference type="Pfam" id="PF02775">
    <property type="entry name" value="TPP_enzyme_C"/>
    <property type="match status" value="1"/>
</dbReference>
<evidence type="ECO:0000256" key="9">
    <source>
        <dbReference type="ARBA" id="ARBA00023052"/>
    </source>
</evidence>
<evidence type="ECO:0000256" key="11">
    <source>
        <dbReference type="RuleBase" id="RU003591"/>
    </source>
</evidence>
<dbReference type="SUPFAM" id="SSF52467">
    <property type="entry name" value="DHS-like NAD/FAD-binding domain"/>
    <property type="match status" value="1"/>
</dbReference>
<dbReference type="InterPro" id="IPR039368">
    <property type="entry name" value="AHAS_TPP"/>
</dbReference>
<evidence type="ECO:0000256" key="5">
    <source>
        <dbReference type="ARBA" id="ARBA00022605"/>
    </source>
</evidence>
<accession>A0ABM7ULJ2</accession>
<evidence type="ECO:0000313" key="15">
    <source>
        <dbReference type="EMBL" id="BDA79830.1"/>
    </source>
</evidence>
<dbReference type="EMBL" id="AP025028">
    <property type="protein sequence ID" value="BDA79830.1"/>
    <property type="molecule type" value="Genomic_DNA"/>
</dbReference>
<evidence type="ECO:0000256" key="1">
    <source>
        <dbReference type="ARBA" id="ARBA00004974"/>
    </source>
</evidence>
<keyword evidence="5 11" id="KW-0028">Amino-acid biosynthesis</keyword>
<evidence type="ECO:0000256" key="7">
    <source>
        <dbReference type="ARBA" id="ARBA00022723"/>
    </source>
</evidence>
<evidence type="ECO:0000256" key="6">
    <source>
        <dbReference type="ARBA" id="ARBA00022679"/>
    </source>
</evidence>
<evidence type="ECO:0000259" key="14">
    <source>
        <dbReference type="Pfam" id="PF02776"/>
    </source>
</evidence>
<keyword evidence="9 11" id="KW-0786">Thiamine pyrophosphate</keyword>
<dbReference type="Pfam" id="PF02776">
    <property type="entry name" value="TPP_enzyme_N"/>
    <property type="match status" value="1"/>
</dbReference>
<evidence type="ECO:0000313" key="16">
    <source>
        <dbReference type="Proteomes" id="UP000245263"/>
    </source>
</evidence>
<comment type="cofactor">
    <cofactor evidence="11">
        <name>thiamine diphosphate</name>
        <dbReference type="ChEBI" id="CHEBI:58937"/>
    </cofactor>
    <text evidence="11">Binds 1 thiamine pyrophosphate per subunit.</text>
</comment>
<dbReference type="PANTHER" id="PTHR18968">
    <property type="entry name" value="THIAMINE PYROPHOSPHATE ENZYMES"/>
    <property type="match status" value="1"/>
</dbReference>
<evidence type="ECO:0000256" key="2">
    <source>
        <dbReference type="ARBA" id="ARBA00005025"/>
    </source>
</evidence>
<evidence type="ECO:0000259" key="12">
    <source>
        <dbReference type="Pfam" id="PF00205"/>
    </source>
</evidence>
<dbReference type="InterPro" id="IPR029035">
    <property type="entry name" value="DHS-like_NAD/FAD-binding_dom"/>
</dbReference>
<evidence type="ECO:0000256" key="10">
    <source>
        <dbReference type="ARBA" id="ARBA00023304"/>
    </source>
</evidence>
<keyword evidence="7 11" id="KW-0479">Metal-binding</keyword>
<keyword evidence="8 11" id="KW-0460">Magnesium</keyword>
<dbReference type="InterPro" id="IPR012846">
    <property type="entry name" value="Acetolactate_synth_lsu"/>
</dbReference>
<keyword evidence="6 11" id="KW-0808">Transferase</keyword>
<dbReference type="NCBIfam" id="TIGR00118">
    <property type="entry name" value="acolac_lg"/>
    <property type="match status" value="1"/>
</dbReference>
<proteinExistence type="inferred from homology"/>
<dbReference type="Gene3D" id="3.40.50.1220">
    <property type="entry name" value="TPP-binding domain"/>
    <property type="match status" value="1"/>
</dbReference>
<evidence type="ECO:0000256" key="8">
    <source>
        <dbReference type="ARBA" id="ARBA00022842"/>
    </source>
</evidence>
<dbReference type="InterPro" id="IPR029061">
    <property type="entry name" value="THDP-binding"/>
</dbReference>
<dbReference type="PANTHER" id="PTHR18968:SF170">
    <property type="entry name" value="ACETOLACTATE SYNTHASE ISOZYME 1 LARGE SUBUNIT"/>
    <property type="match status" value="1"/>
</dbReference>
<comment type="pathway">
    <text evidence="1 11">Amino-acid biosynthesis; L-isoleucine biosynthesis; L-isoleucine from 2-oxobutanoate: step 1/4.</text>
</comment>
<keyword evidence="10 11" id="KW-0100">Branched-chain amino acid biosynthesis</keyword>
<comment type="catalytic activity">
    <reaction evidence="11">
        <text>2 pyruvate + H(+) = (2S)-2-acetolactate + CO2</text>
        <dbReference type="Rhea" id="RHEA:25249"/>
        <dbReference type="ChEBI" id="CHEBI:15361"/>
        <dbReference type="ChEBI" id="CHEBI:15378"/>
        <dbReference type="ChEBI" id="CHEBI:16526"/>
        <dbReference type="ChEBI" id="CHEBI:58476"/>
        <dbReference type="EC" id="2.2.1.6"/>
    </reaction>
</comment>
<comment type="pathway">
    <text evidence="2 11">Amino-acid biosynthesis; L-valine biosynthesis; L-valine from pyruvate: step 1/4.</text>
</comment>
<dbReference type="InterPro" id="IPR000399">
    <property type="entry name" value="TPP-bd_CS"/>
</dbReference>
<dbReference type="EC" id="2.2.1.6" evidence="4 11"/>
<evidence type="ECO:0000259" key="13">
    <source>
        <dbReference type="Pfam" id="PF02775"/>
    </source>
</evidence>
<keyword evidence="16" id="KW-1185">Reference proteome</keyword>
<dbReference type="InterPro" id="IPR012001">
    <property type="entry name" value="Thiamin_PyroP_enz_TPP-bd_dom"/>
</dbReference>
<organism evidence="15 16">
    <name type="scientific">Leptospira kobayashii</name>
    <dbReference type="NCBI Taxonomy" id="1917830"/>
    <lineage>
        <taxon>Bacteria</taxon>
        <taxon>Pseudomonadati</taxon>
        <taxon>Spirochaetota</taxon>
        <taxon>Spirochaetia</taxon>
        <taxon>Leptospirales</taxon>
        <taxon>Leptospiraceae</taxon>
        <taxon>Leptospira</taxon>
    </lineage>
</organism>
<comment type="cofactor">
    <cofactor evidence="11">
        <name>Mg(2+)</name>
        <dbReference type="ChEBI" id="CHEBI:18420"/>
    </cofactor>
    <text evidence="11">Binds 1 Mg(2+) ion per subunit.</text>
</comment>
<gene>
    <name evidence="15" type="primary">ilvB_2</name>
    <name evidence="15" type="ORF">LPTSP3_g27600</name>
</gene>
<dbReference type="CDD" id="cd07035">
    <property type="entry name" value="TPP_PYR_POX_like"/>
    <property type="match status" value="1"/>
</dbReference>
<dbReference type="RefSeq" id="WP_109020471.1">
    <property type="nucleotide sequence ID" value="NZ_AP025028.1"/>
</dbReference>
<protein>
    <recommendedName>
        <fullName evidence="4 11">Acetolactate synthase</fullName>
        <ecNumber evidence="4 11">2.2.1.6</ecNumber>
    </recommendedName>
</protein>
<dbReference type="InterPro" id="IPR012000">
    <property type="entry name" value="Thiamin_PyroP_enz_cen_dom"/>
</dbReference>
<evidence type="ECO:0000256" key="4">
    <source>
        <dbReference type="ARBA" id="ARBA00013145"/>
    </source>
</evidence>
<feature type="domain" description="Thiamine pyrophosphate enzyme central" evidence="12">
    <location>
        <begin position="200"/>
        <end position="330"/>
    </location>
</feature>
<feature type="domain" description="Thiamine pyrophosphate enzyme N-terminal TPP-binding" evidence="14">
    <location>
        <begin position="6"/>
        <end position="120"/>
    </location>
</feature>
<sequence length="567" mass="62684">MQTSITVSEYCIRFFESKGIRILPGLPGGTILPVYDAMAMSSITHVLARHEQGAGFIAQGIARTTGEVTPFLISSGPGVSNAITAVADAFRDSVPILVISGQVPTGLIGTDAFQELDTLSIVGSITKRAYLVTDPNRFPEILEEAFTLCKEGKPGPVWIDLPKDIQNAPIGNFEEKKPIQDEDRDMEFSISADPSRELFNEATELLKNSNKPLLYIGGGAVKSEELIRKISNQFRIPVVSTLMGLGIFSEEDELYLGMMGMHGTAVANEALRDCDLLLAFGVRFDDRATGNLESFCKNAKVIHIDIDKREINKNRKVDLSWNGNLHSFLPAWISNLEANYRNSNKEWLGEIGHLKKTLPQPPNKIHSLVRSIASLTSEDVFVLTDVGQHQMWVAQSYPFRKPNSWITSGGQGTMGFGLPTSIGVALANPNATILCFTGDGSIMMNLQELSTLREWNLNVKIILINNGHLGLVRQQQELFYENRKSGSKFEFQPDFLGLAESFGIESAKIHLNDDFHFFPDWFSKKAPSFLEVIVPEEEGVYPFVPAGKANHEYLLAAETKGKKANLF</sequence>
<dbReference type="PROSITE" id="PS00187">
    <property type="entry name" value="TPP_ENZYMES"/>
    <property type="match status" value="1"/>
</dbReference>
<dbReference type="Pfam" id="PF00205">
    <property type="entry name" value="TPP_enzyme_M"/>
    <property type="match status" value="1"/>
</dbReference>
<evidence type="ECO:0000256" key="3">
    <source>
        <dbReference type="ARBA" id="ARBA00007812"/>
    </source>
</evidence>